<feature type="transmembrane region" description="Helical" evidence="19">
    <location>
        <begin position="156"/>
        <end position="178"/>
    </location>
</feature>
<dbReference type="GO" id="GO:0008818">
    <property type="term" value="F:cobalamin 5'-phosphate synthase activity"/>
    <property type="evidence" value="ECO:0007669"/>
    <property type="project" value="UniProtKB-UniRule"/>
</dbReference>
<dbReference type="GO" id="GO:0051073">
    <property type="term" value="F:adenosylcobinamide-GDP ribazoletransferase activity"/>
    <property type="evidence" value="ECO:0007669"/>
    <property type="project" value="UniProtKB-UniRule"/>
</dbReference>
<evidence type="ECO:0000256" key="11">
    <source>
        <dbReference type="ARBA" id="ARBA00022842"/>
    </source>
</evidence>
<reference evidence="20 21" key="1">
    <citation type="submission" date="2018-08" db="EMBL/GenBank/DDBJ databases">
        <title>Chitinophaga sp. K20C18050901, a novel bacterium isolated from forest soil.</title>
        <authorList>
            <person name="Wang C."/>
        </authorList>
    </citation>
    <scope>NUCLEOTIDE SEQUENCE [LARGE SCALE GENOMIC DNA]</scope>
    <source>
        <strain evidence="20 21">K20C18050901</strain>
    </source>
</reference>
<keyword evidence="13 19" id="KW-0472">Membrane</keyword>
<name>A0A3E1NYF0_9BACT</name>
<evidence type="ECO:0000256" key="10">
    <source>
        <dbReference type="ARBA" id="ARBA00022692"/>
    </source>
</evidence>
<evidence type="ECO:0000256" key="4">
    <source>
        <dbReference type="ARBA" id="ARBA00010561"/>
    </source>
</evidence>
<evidence type="ECO:0000313" key="20">
    <source>
        <dbReference type="EMBL" id="RFM32961.1"/>
    </source>
</evidence>
<dbReference type="Pfam" id="PF02654">
    <property type="entry name" value="CobS"/>
    <property type="match status" value="1"/>
</dbReference>
<evidence type="ECO:0000256" key="19">
    <source>
        <dbReference type="HAMAP-Rule" id="MF_00719"/>
    </source>
</evidence>
<evidence type="ECO:0000256" key="17">
    <source>
        <dbReference type="ARBA" id="ARBA00048623"/>
    </source>
</evidence>
<evidence type="ECO:0000256" key="7">
    <source>
        <dbReference type="ARBA" id="ARBA00022475"/>
    </source>
</evidence>
<evidence type="ECO:0000256" key="13">
    <source>
        <dbReference type="ARBA" id="ARBA00023136"/>
    </source>
</evidence>
<dbReference type="GO" id="GO:0005886">
    <property type="term" value="C:plasma membrane"/>
    <property type="evidence" value="ECO:0007669"/>
    <property type="project" value="UniProtKB-SubCell"/>
</dbReference>
<dbReference type="Proteomes" id="UP000261174">
    <property type="component" value="Unassembled WGS sequence"/>
</dbReference>
<dbReference type="InterPro" id="IPR003805">
    <property type="entry name" value="CobS"/>
</dbReference>
<evidence type="ECO:0000313" key="21">
    <source>
        <dbReference type="Proteomes" id="UP000261174"/>
    </source>
</evidence>
<dbReference type="EC" id="2.7.8.26" evidence="5 19"/>
<evidence type="ECO:0000256" key="12">
    <source>
        <dbReference type="ARBA" id="ARBA00022989"/>
    </source>
</evidence>
<dbReference type="UniPathway" id="UPA00148">
    <property type="reaction ID" value="UER00238"/>
</dbReference>
<keyword evidence="11 19" id="KW-0460">Magnesium</keyword>
<proteinExistence type="inferred from homology"/>
<dbReference type="EMBL" id="QTJV01000008">
    <property type="protein sequence ID" value="RFM32961.1"/>
    <property type="molecule type" value="Genomic_DNA"/>
</dbReference>
<evidence type="ECO:0000256" key="16">
    <source>
        <dbReference type="ARBA" id="ARBA00032853"/>
    </source>
</evidence>
<dbReference type="NCBIfam" id="TIGR00317">
    <property type="entry name" value="cobS"/>
    <property type="match status" value="1"/>
</dbReference>
<gene>
    <name evidence="19 20" type="primary">cobS</name>
    <name evidence="20" type="ORF">DXN04_21230</name>
</gene>
<keyword evidence="9 19" id="KW-0808">Transferase</keyword>
<dbReference type="PANTHER" id="PTHR34148:SF1">
    <property type="entry name" value="ADENOSYLCOBINAMIDE-GDP RIBAZOLETRANSFERASE"/>
    <property type="match status" value="1"/>
</dbReference>
<evidence type="ECO:0000256" key="3">
    <source>
        <dbReference type="ARBA" id="ARBA00004663"/>
    </source>
</evidence>
<comment type="similarity">
    <text evidence="4 19">Belongs to the CobS family.</text>
</comment>
<dbReference type="PANTHER" id="PTHR34148">
    <property type="entry name" value="ADENOSYLCOBINAMIDE-GDP RIBAZOLETRANSFERASE"/>
    <property type="match status" value="1"/>
</dbReference>
<keyword evidence="8 19" id="KW-0169">Cobalamin biosynthesis</keyword>
<feature type="transmembrane region" description="Helical" evidence="19">
    <location>
        <begin position="190"/>
        <end position="213"/>
    </location>
</feature>
<evidence type="ECO:0000256" key="18">
    <source>
        <dbReference type="ARBA" id="ARBA00049504"/>
    </source>
</evidence>
<comment type="catalytic activity">
    <reaction evidence="17 19">
        <text>alpha-ribazole + adenosylcob(III)inamide-GDP = adenosylcob(III)alamin + GMP + H(+)</text>
        <dbReference type="Rhea" id="RHEA:16049"/>
        <dbReference type="ChEBI" id="CHEBI:10329"/>
        <dbReference type="ChEBI" id="CHEBI:15378"/>
        <dbReference type="ChEBI" id="CHEBI:18408"/>
        <dbReference type="ChEBI" id="CHEBI:58115"/>
        <dbReference type="ChEBI" id="CHEBI:60487"/>
        <dbReference type="EC" id="2.7.8.26"/>
    </reaction>
</comment>
<evidence type="ECO:0000256" key="2">
    <source>
        <dbReference type="ARBA" id="ARBA00004651"/>
    </source>
</evidence>
<sequence length="272" mass="30025">MRWPALHQRVFQIKTNMIKREILYFRAALMFFTRLPAGHNINVGLQSAARYLPMIGILVGATGATVYYLGHLLFKDPYVAVVLSIVATLLMTGGFHEDGLADVADGFGGGWTKEKILEIMKDPRTGAYGVMALVCSIGLKIFVLAKLGMLLPDQFFLIYVCGHTISRVTPLYLMRFLAYARLDGTSKIGAVNTAVSISALTFATIIGFIPLAILGVEAAWISAIPCATLTLYLGWYFQKWIDGYTGDCLGATQQLNELIFYLCLLAIWNYTL</sequence>
<feature type="transmembrane region" description="Helical" evidence="19">
    <location>
        <begin position="125"/>
        <end position="144"/>
    </location>
</feature>
<accession>A0A3E1NYF0</accession>
<dbReference type="AlphaFoldDB" id="A0A3E1NYF0"/>
<protein>
    <recommendedName>
        <fullName evidence="6 19">Adenosylcobinamide-GDP ribazoletransferase</fullName>
        <ecNumber evidence="5 19">2.7.8.26</ecNumber>
    </recommendedName>
    <alternativeName>
        <fullName evidence="16 19">Cobalamin synthase</fullName>
    </alternativeName>
    <alternativeName>
        <fullName evidence="15 19">Cobalamin-5'-phosphate synthase</fullName>
    </alternativeName>
</protein>
<keyword evidence="12 19" id="KW-1133">Transmembrane helix</keyword>
<keyword evidence="21" id="KW-1185">Reference proteome</keyword>
<keyword evidence="10 19" id="KW-0812">Transmembrane</keyword>
<evidence type="ECO:0000256" key="15">
    <source>
        <dbReference type="ARBA" id="ARBA00032605"/>
    </source>
</evidence>
<evidence type="ECO:0000256" key="6">
    <source>
        <dbReference type="ARBA" id="ARBA00015850"/>
    </source>
</evidence>
<evidence type="ECO:0000256" key="1">
    <source>
        <dbReference type="ARBA" id="ARBA00001946"/>
    </source>
</evidence>
<feature type="transmembrane region" description="Helical" evidence="19">
    <location>
        <begin position="219"/>
        <end position="237"/>
    </location>
</feature>
<comment type="catalytic activity">
    <reaction evidence="18 19">
        <text>alpha-ribazole 5'-phosphate + adenosylcob(III)inamide-GDP = adenosylcob(III)alamin 5'-phosphate + GMP + H(+)</text>
        <dbReference type="Rhea" id="RHEA:23560"/>
        <dbReference type="ChEBI" id="CHEBI:15378"/>
        <dbReference type="ChEBI" id="CHEBI:57918"/>
        <dbReference type="ChEBI" id="CHEBI:58115"/>
        <dbReference type="ChEBI" id="CHEBI:60487"/>
        <dbReference type="ChEBI" id="CHEBI:60493"/>
        <dbReference type="EC" id="2.7.8.26"/>
    </reaction>
</comment>
<evidence type="ECO:0000256" key="14">
    <source>
        <dbReference type="ARBA" id="ARBA00025228"/>
    </source>
</evidence>
<comment type="subcellular location">
    <subcellularLocation>
        <location evidence="2 19">Cell membrane</location>
        <topology evidence="2 19">Multi-pass membrane protein</topology>
    </subcellularLocation>
</comment>
<dbReference type="GO" id="GO:0009236">
    <property type="term" value="P:cobalamin biosynthetic process"/>
    <property type="evidence" value="ECO:0007669"/>
    <property type="project" value="UniProtKB-UniRule"/>
</dbReference>
<evidence type="ECO:0000256" key="8">
    <source>
        <dbReference type="ARBA" id="ARBA00022573"/>
    </source>
</evidence>
<evidence type="ECO:0000256" key="9">
    <source>
        <dbReference type="ARBA" id="ARBA00022679"/>
    </source>
</evidence>
<feature type="transmembrane region" description="Helical" evidence="19">
    <location>
        <begin position="21"/>
        <end position="39"/>
    </location>
</feature>
<evidence type="ECO:0000256" key="5">
    <source>
        <dbReference type="ARBA" id="ARBA00013200"/>
    </source>
</evidence>
<organism evidence="20 21">
    <name type="scientific">Chitinophaga silvisoli</name>
    <dbReference type="NCBI Taxonomy" id="2291814"/>
    <lineage>
        <taxon>Bacteria</taxon>
        <taxon>Pseudomonadati</taxon>
        <taxon>Bacteroidota</taxon>
        <taxon>Chitinophagia</taxon>
        <taxon>Chitinophagales</taxon>
        <taxon>Chitinophagaceae</taxon>
        <taxon>Chitinophaga</taxon>
    </lineage>
</organism>
<keyword evidence="7 19" id="KW-1003">Cell membrane</keyword>
<feature type="transmembrane region" description="Helical" evidence="19">
    <location>
        <begin position="51"/>
        <end position="69"/>
    </location>
</feature>
<comment type="pathway">
    <text evidence="3 19">Cofactor biosynthesis; adenosylcobalamin biosynthesis; adenosylcobalamin from cob(II)yrinate a,c-diamide: step 7/7.</text>
</comment>
<comment type="cofactor">
    <cofactor evidence="1 19">
        <name>Mg(2+)</name>
        <dbReference type="ChEBI" id="CHEBI:18420"/>
    </cofactor>
</comment>
<comment type="function">
    <text evidence="14 19">Joins adenosylcobinamide-GDP and alpha-ribazole to generate adenosylcobalamin (Ado-cobalamin). Also synthesizes adenosylcobalamin 5'-phosphate from adenosylcobinamide-GDP and alpha-ribazole 5'-phosphate.</text>
</comment>
<comment type="caution">
    <text evidence="20">The sequence shown here is derived from an EMBL/GenBank/DDBJ whole genome shotgun (WGS) entry which is preliminary data.</text>
</comment>
<dbReference type="HAMAP" id="MF_00719">
    <property type="entry name" value="CobS"/>
    <property type="match status" value="1"/>
</dbReference>